<dbReference type="STRING" id="535712.A4Z71_04035"/>
<accession>A0A1D9DZB1</accession>
<dbReference type="SUPFAM" id="SSF54909">
    <property type="entry name" value="Dimeric alpha+beta barrel"/>
    <property type="match status" value="1"/>
</dbReference>
<dbReference type="InterPro" id="IPR011008">
    <property type="entry name" value="Dimeric_a/b-barrel"/>
</dbReference>
<dbReference type="RefSeq" id="WP_070954657.1">
    <property type="nucleotide sequence ID" value="NZ_CP015208.1"/>
</dbReference>
<dbReference type="Gene3D" id="3.30.70.100">
    <property type="match status" value="1"/>
</dbReference>
<evidence type="ECO:0000313" key="2">
    <source>
        <dbReference type="Proteomes" id="UP000243784"/>
    </source>
</evidence>
<proteinExistence type="predicted"/>
<evidence type="ECO:0008006" key="3">
    <source>
        <dbReference type="Google" id="ProtNLM"/>
    </source>
</evidence>
<dbReference type="AlphaFoldDB" id="A0A1D9DZB1"/>
<protein>
    <recommendedName>
        <fullName evidence="3">Antibiotic biosynthesis monooxygenase</fullName>
    </recommendedName>
</protein>
<dbReference type="OrthoDB" id="6064772at2"/>
<dbReference type="Proteomes" id="UP000243784">
    <property type="component" value="Chromosome"/>
</dbReference>
<gene>
    <name evidence="1" type="ORF">A4Z71_04035</name>
</gene>
<organism evidence="1 2">
    <name type="scientific">Candidatus Rhodoluna planktonica</name>
    <dbReference type="NCBI Taxonomy" id="535712"/>
    <lineage>
        <taxon>Bacteria</taxon>
        <taxon>Bacillati</taxon>
        <taxon>Actinomycetota</taxon>
        <taxon>Actinomycetes</taxon>
        <taxon>Micrococcales</taxon>
        <taxon>Microbacteriaceae</taxon>
        <taxon>Luna cluster</taxon>
        <taxon>Luna-1 subcluster</taxon>
        <taxon>Rhodoluna</taxon>
    </lineage>
</organism>
<keyword evidence="2" id="KW-1185">Reference proteome</keyword>
<dbReference type="EMBL" id="CP015208">
    <property type="protein sequence ID" value="AOY56147.1"/>
    <property type="molecule type" value="Genomic_DNA"/>
</dbReference>
<name>A0A1D9DZB1_9MICO</name>
<reference evidence="1 2" key="1">
    <citation type="journal article" date="2016" name="Biochim. Biophys. Acta">
        <title>Photochemical characterization of actinorhodopsin and its functional existence in the natural host.</title>
        <authorList>
            <person name="Nakamura S."/>
            <person name="Kikukawa T."/>
            <person name="Tamogami J."/>
            <person name="Kamiya M."/>
            <person name="Aizawa T."/>
            <person name="Hahn M.W."/>
            <person name="Ihara K."/>
            <person name="Kamo N."/>
            <person name="Demura M."/>
        </authorList>
    </citation>
    <scope>NUCLEOTIDE SEQUENCE [LARGE SCALE GENOMIC DNA]</scope>
    <source>
        <strain evidence="1 2">MWH-Dar1</strain>
    </source>
</reference>
<sequence>MIAASFIFQPNNTQGDFELLDNQIMAFTESIPEYLGKTKWVSPDGAQTNVIYYFETKAALQQLMQFETHKVAKSRNSEWYDGYRVEIYEVISQYGQSANLSRGNHAR</sequence>
<evidence type="ECO:0000313" key="1">
    <source>
        <dbReference type="EMBL" id="AOY56147.1"/>
    </source>
</evidence>
<dbReference type="KEGG" id="rpla:A4Z71_04035"/>